<dbReference type="EMBL" id="BARS01031996">
    <property type="protein sequence ID" value="GAG24484.1"/>
    <property type="molecule type" value="Genomic_DNA"/>
</dbReference>
<accession>X0W149</accession>
<name>X0W149_9ZZZZ</name>
<organism evidence="1">
    <name type="scientific">marine sediment metagenome</name>
    <dbReference type="NCBI Taxonomy" id="412755"/>
    <lineage>
        <taxon>unclassified sequences</taxon>
        <taxon>metagenomes</taxon>
        <taxon>ecological metagenomes</taxon>
    </lineage>
</organism>
<sequence>VMVPWRKDLTELFIRVGTETQKVIDTLAAYPKLNAVAGVQRTDLLLTNTPDIIQARKGAYRGRRHFLDVLEIIDPGRLE</sequence>
<feature type="non-terminal residue" evidence="1">
    <location>
        <position position="1"/>
    </location>
</feature>
<protein>
    <submittedName>
        <fullName evidence="1">Uncharacterized protein</fullName>
    </submittedName>
</protein>
<evidence type="ECO:0000313" key="1">
    <source>
        <dbReference type="EMBL" id="GAG24484.1"/>
    </source>
</evidence>
<dbReference type="AlphaFoldDB" id="X0W149"/>
<proteinExistence type="predicted"/>
<reference evidence="1" key="1">
    <citation type="journal article" date="2014" name="Front. Microbiol.">
        <title>High frequency of phylogenetically diverse reductive dehalogenase-homologous genes in deep subseafloor sedimentary metagenomes.</title>
        <authorList>
            <person name="Kawai M."/>
            <person name="Futagami T."/>
            <person name="Toyoda A."/>
            <person name="Takaki Y."/>
            <person name="Nishi S."/>
            <person name="Hori S."/>
            <person name="Arai W."/>
            <person name="Tsubouchi T."/>
            <person name="Morono Y."/>
            <person name="Uchiyama I."/>
            <person name="Ito T."/>
            <person name="Fujiyama A."/>
            <person name="Inagaki F."/>
            <person name="Takami H."/>
        </authorList>
    </citation>
    <scope>NUCLEOTIDE SEQUENCE</scope>
    <source>
        <strain evidence="1">Expedition CK06-06</strain>
    </source>
</reference>
<comment type="caution">
    <text evidence="1">The sequence shown here is derived from an EMBL/GenBank/DDBJ whole genome shotgun (WGS) entry which is preliminary data.</text>
</comment>
<gene>
    <name evidence="1" type="ORF">S01H1_49721</name>
</gene>